<evidence type="ECO:0000313" key="2">
    <source>
        <dbReference type="Proteomes" id="UP000324800"/>
    </source>
</evidence>
<dbReference type="AlphaFoldDB" id="A0A5J4T9V1"/>
<dbReference type="Proteomes" id="UP000324800">
    <property type="component" value="Unassembled WGS sequence"/>
</dbReference>
<sequence length="31" mass="3666">MLELGSVLLLFSPRFDLQIFAGRQLQLFYSY</sequence>
<organism evidence="1 2">
    <name type="scientific">Streblomastix strix</name>
    <dbReference type="NCBI Taxonomy" id="222440"/>
    <lineage>
        <taxon>Eukaryota</taxon>
        <taxon>Metamonada</taxon>
        <taxon>Preaxostyla</taxon>
        <taxon>Oxymonadida</taxon>
        <taxon>Streblomastigidae</taxon>
        <taxon>Streblomastix</taxon>
    </lineage>
</organism>
<feature type="non-terminal residue" evidence="1">
    <location>
        <position position="31"/>
    </location>
</feature>
<dbReference type="EMBL" id="SNRW01035434">
    <property type="protein sequence ID" value="KAA6354949.1"/>
    <property type="molecule type" value="Genomic_DNA"/>
</dbReference>
<evidence type="ECO:0000313" key="1">
    <source>
        <dbReference type="EMBL" id="KAA6354949.1"/>
    </source>
</evidence>
<reference evidence="1 2" key="1">
    <citation type="submission" date="2019-03" db="EMBL/GenBank/DDBJ databases">
        <title>Single cell metagenomics reveals metabolic interactions within the superorganism composed of flagellate Streblomastix strix and complex community of Bacteroidetes bacteria on its surface.</title>
        <authorList>
            <person name="Treitli S.C."/>
            <person name="Kolisko M."/>
            <person name="Husnik F."/>
            <person name="Keeling P."/>
            <person name="Hampl V."/>
        </authorList>
    </citation>
    <scope>NUCLEOTIDE SEQUENCE [LARGE SCALE GENOMIC DNA]</scope>
    <source>
        <strain evidence="1">ST1C</strain>
    </source>
</reference>
<accession>A0A5J4T9V1</accession>
<proteinExistence type="predicted"/>
<protein>
    <submittedName>
        <fullName evidence="1">Uncharacterized protein</fullName>
    </submittedName>
</protein>
<name>A0A5J4T9V1_9EUKA</name>
<comment type="caution">
    <text evidence="1">The sequence shown here is derived from an EMBL/GenBank/DDBJ whole genome shotgun (WGS) entry which is preliminary data.</text>
</comment>
<gene>
    <name evidence="1" type="ORF">EZS28_049523</name>
</gene>